<feature type="domain" description="Wadjet protein JetD C-terminal" evidence="1">
    <location>
        <begin position="215"/>
        <end position="389"/>
    </location>
</feature>
<evidence type="ECO:0000259" key="1">
    <source>
        <dbReference type="Pfam" id="PF09983"/>
    </source>
</evidence>
<proteinExistence type="predicted"/>
<evidence type="ECO:0000313" key="3">
    <source>
        <dbReference type="EMBL" id="UYM16434.1"/>
    </source>
</evidence>
<accession>A0ABY6GVK6</accession>
<dbReference type="Pfam" id="PF09983">
    <property type="entry name" value="JetD_C"/>
    <property type="match status" value="1"/>
</dbReference>
<feature type="domain" description="DUF3322" evidence="2">
    <location>
        <begin position="5"/>
        <end position="189"/>
    </location>
</feature>
<dbReference type="Pfam" id="PF11795">
    <property type="entry name" value="DUF3322"/>
    <property type="match status" value="1"/>
</dbReference>
<evidence type="ECO:0000313" key="4">
    <source>
        <dbReference type="Proteomes" id="UP001163255"/>
    </source>
</evidence>
<dbReference type="PIRSF" id="PIRSF028408">
    <property type="entry name" value="UCP028408"/>
    <property type="match status" value="1"/>
</dbReference>
<dbReference type="InterPro" id="IPR024537">
    <property type="entry name" value="DUF3322"/>
</dbReference>
<dbReference type="RefSeq" id="WP_262598728.1">
    <property type="nucleotide sequence ID" value="NZ_CP103300.1"/>
</dbReference>
<sequence>MITQKELKKKATRPWSTGGFLRQWLAGETVFPLEIPFSKPSGRILTSDFGKVRDWIAMLQRHSSSVKGSGYRLEYKTVNHKQLGQQRLPDRIVFESRDDWLGFIGCKDAFRQFDEITGLTKRQLPDVMPFLSDKPLKVIEHADNWPNLIRVCRYFQIRPHPDRYIRQLDIQGVDTKFIESYKSILSELLTLALEDDDFDDSVTGLAENGFERRFGLRFDEPLIRFRLLDSQGPVTDMSVPLSQFVEPTEQNISTVYITENKINGLTFPNVKDAMVIFGLGYGVRSLKSVEWLQGKKIIYWGDIDTHGFSILSAVRHSFPQTESLLMDQATLDQHKHLCVQESESKRFTGQLNNLTVPESALFTALKNNEQADNLRLEQERVGYSFIIQALKQPEHTI</sequence>
<dbReference type="InterPro" id="IPR014544">
    <property type="entry name" value="UCP028408"/>
</dbReference>
<organism evidence="3 4">
    <name type="scientific">Endozoicomonas euniceicola</name>
    <dbReference type="NCBI Taxonomy" id="1234143"/>
    <lineage>
        <taxon>Bacteria</taxon>
        <taxon>Pseudomonadati</taxon>
        <taxon>Pseudomonadota</taxon>
        <taxon>Gammaproteobacteria</taxon>
        <taxon>Oceanospirillales</taxon>
        <taxon>Endozoicomonadaceae</taxon>
        <taxon>Endozoicomonas</taxon>
    </lineage>
</organism>
<gene>
    <name evidence="3" type="ORF">NX720_00425</name>
</gene>
<dbReference type="EMBL" id="CP103300">
    <property type="protein sequence ID" value="UYM16434.1"/>
    <property type="molecule type" value="Genomic_DNA"/>
</dbReference>
<dbReference type="Proteomes" id="UP001163255">
    <property type="component" value="Chromosome"/>
</dbReference>
<reference evidence="3" key="1">
    <citation type="submission" date="2022-10" db="EMBL/GenBank/DDBJ databases">
        <title>Completed Genome Sequence of two octocoral isolated bacterium, Endozoicomonas euniceicola EF212T and Endozoicomonas gorgoniicola PS125T.</title>
        <authorList>
            <person name="Chiou Y.-J."/>
            <person name="Chen Y.-H."/>
        </authorList>
    </citation>
    <scope>NUCLEOTIDE SEQUENCE</scope>
    <source>
        <strain evidence="3">EF212</strain>
    </source>
</reference>
<keyword evidence="4" id="KW-1185">Reference proteome</keyword>
<dbReference type="InterPro" id="IPR024534">
    <property type="entry name" value="JetD_C"/>
</dbReference>
<evidence type="ECO:0000259" key="2">
    <source>
        <dbReference type="Pfam" id="PF11795"/>
    </source>
</evidence>
<name>A0ABY6GVK6_9GAMM</name>
<protein>
    <submittedName>
        <fullName evidence="3">DUF2220 family protein</fullName>
    </submittedName>
</protein>